<organism evidence="2 3">
    <name type="scientific">Termitidicoccus mucosus</name>
    <dbReference type="NCBI Taxonomy" id="1184151"/>
    <lineage>
        <taxon>Bacteria</taxon>
        <taxon>Pseudomonadati</taxon>
        <taxon>Verrucomicrobiota</taxon>
        <taxon>Opitutia</taxon>
        <taxon>Opitutales</taxon>
        <taxon>Opitutaceae</taxon>
        <taxon>Termitidicoccus</taxon>
    </lineage>
</organism>
<dbReference type="InterPro" id="IPR008929">
    <property type="entry name" value="Chondroitin_lyas"/>
</dbReference>
<proteinExistence type="predicted"/>
<dbReference type="Gene3D" id="2.70.98.70">
    <property type="match status" value="1"/>
</dbReference>
<dbReference type="AlphaFoldDB" id="A0A178IGZ5"/>
<feature type="signal peptide" evidence="1">
    <location>
        <begin position="1"/>
        <end position="33"/>
    </location>
</feature>
<keyword evidence="1" id="KW-0732">Signal</keyword>
<evidence type="ECO:0008006" key="4">
    <source>
        <dbReference type="Google" id="ProtNLM"/>
    </source>
</evidence>
<gene>
    <name evidence="2" type="ORF">AW736_15365</name>
</gene>
<evidence type="ECO:0000313" key="3">
    <source>
        <dbReference type="Proteomes" id="UP000078486"/>
    </source>
</evidence>
<dbReference type="STRING" id="1184151.AW736_15365"/>
<name>A0A178IGZ5_9BACT</name>
<comment type="caution">
    <text evidence="2">The sequence shown here is derived from an EMBL/GenBank/DDBJ whole genome shotgun (WGS) entry which is preliminary data.</text>
</comment>
<reference evidence="2 3" key="1">
    <citation type="submission" date="2016-01" db="EMBL/GenBank/DDBJ databases">
        <title>High potential of lignocellulose degradation of a new Verrucomicrobia species.</title>
        <authorList>
            <person name="Wang Y."/>
            <person name="Shi Y."/>
            <person name="Qiu Z."/>
            <person name="Liu S."/>
            <person name="Yang H."/>
        </authorList>
    </citation>
    <scope>NUCLEOTIDE SEQUENCE [LARGE SCALE GENOMIC DNA]</scope>
    <source>
        <strain evidence="2 3">TSB47</strain>
    </source>
</reference>
<evidence type="ECO:0000256" key="1">
    <source>
        <dbReference type="SAM" id="SignalP"/>
    </source>
</evidence>
<dbReference type="Proteomes" id="UP000078486">
    <property type="component" value="Unassembled WGS sequence"/>
</dbReference>
<accession>A0A178IGZ5</accession>
<dbReference type="Gene3D" id="1.50.10.100">
    <property type="entry name" value="Chondroitin AC/alginate lyase"/>
    <property type="match status" value="1"/>
</dbReference>
<feature type="chain" id="PRO_5008088821" description="Heparin-sulfate lyase N-terminal domain-containing protein" evidence="1">
    <location>
        <begin position="34"/>
        <end position="753"/>
    </location>
</feature>
<protein>
    <recommendedName>
        <fullName evidence="4">Heparin-sulfate lyase N-terminal domain-containing protein</fullName>
    </recommendedName>
</protein>
<dbReference type="EMBL" id="LRRQ01000118">
    <property type="protein sequence ID" value="OAM88891.1"/>
    <property type="molecule type" value="Genomic_DNA"/>
</dbReference>
<evidence type="ECO:0000313" key="2">
    <source>
        <dbReference type="EMBL" id="OAM88891.1"/>
    </source>
</evidence>
<sequence>MRAMIKPALGTFTMRTTALALILAMLVPLTARAAPAGAAGTAAFKQQMLNDTIAAVQRSHEGFARAVSRGALKPNRGYAYTLAASVNLHAVTGDAQFLAWAQADIVSLVEAARAPDGKQTPFIDGFRNMVPFCEAYIYLQKKGALKPGQRRMIDEQIIASIATHYDYTDFGAHNRGLIDGAAFLFAAEAVPDAPEAGKWKRYGEALAADSMFQWSIEDASIYLPFWQTYTLNLAELQGRADSHMKAVTTRFYFDYARGLLMPNGLMPDWGDGDWTHNWSWLVANLVRAGSYYKDGSYLETARRLYDATLDYYKKLDGDTFYGIGLALRWMDASVPLEPLAQNRSAEVVDDLVSKKITFRSPNGDYAMLNYRDEGPYGRFSRDYLNAQLNAFQEKPTHGHGDENAIDLLMAGSTVLLADGGYRHTSVQTWEDGWRADYYHNKIVARTGQMMPYEGDAFDYITKDRAYHPVRTEKIHFGNFGSLDYSRTRLVDRERGYTGDRIVLFAPETGLYIIVDSILIDEPGVKVFANVWHPDNILKQGEGYVVSWPERIPIRKEYWPNSHNQELLIQFAGKFDSVIRVKEIERRFNPSKVFYQYLNTYFFKGQRLAFVTVLRPHKPGTFTPAMLEDVRVITGEHDDNRTLGLAFTLNGDPVTVGLKLDQTIGLTNLRGRPMFDWRTGSITYGKLRTDSDFSFVREHKDGAREIGFFYGCELQYDGKTLFDMPLNKHMYQGADDFRNPLIKDKMPRWHEVIK</sequence>
<keyword evidence="3" id="KW-1185">Reference proteome</keyword>